<gene>
    <name evidence="1" type="ORF">BC938DRAFT_480191</name>
</gene>
<dbReference type="EMBL" id="RBNJ01000463">
    <property type="protein sequence ID" value="RUS34482.1"/>
    <property type="molecule type" value="Genomic_DNA"/>
</dbReference>
<organism evidence="1 2">
    <name type="scientific">Jimgerdemannia flammicorona</name>
    <dbReference type="NCBI Taxonomy" id="994334"/>
    <lineage>
        <taxon>Eukaryota</taxon>
        <taxon>Fungi</taxon>
        <taxon>Fungi incertae sedis</taxon>
        <taxon>Mucoromycota</taxon>
        <taxon>Mucoromycotina</taxon>
        <taxon>Endogonomycetes</taxon>
        <taxon>Endogonales</taxon>
        <taxon>Endogonaceae</taxon>
        <taxon>Jimgerdemannia</taxon>
    </lineage>
</organism>
<proteinExistence type="predicted"/>
<sequence length="64" mass="7337">MYSQGLPYKCQSQSCLSMISLLQVCRKPDRKGKTAPMPRVRQARGEKFSVGRRNCELGFIDDRN</sequence>
<name>A0A433QXG3_9FUNG</name>
<dbReference type="AlphaFoldDB" id="A0A433QXG3"/>
<protein>
    <submittedName>
        <fullName evidence="1">Uncharacterized protein</fullName>
    </submittedName>
</protein>
<evidence type="ECO:0000313" key="1">
    <source>
        <dbReference type="EMBL" id="RUS34482.1"/>
    </source>
</evidence>
<reference evidence="1 2" key="1">
    <citation type="journal article" date="2018" name="New Phytol.">
        <title>Phylogenomics of Endogonaceae and evolution of mycorrhizas within Mucoromycota.</title>
        <authorList>
            <person name="Chang Y."/>
            <person name="Desiro A."/>
            <person name="Na H."/>
            <person name="Sandor L."/>
            <person name="Lipzen A."/>
            <person name="Clum A."/>
            <person name="Barry K."/>
            <person name="Grigoriev I.V."/>
            <person name="Martin F.M."/>
            <person name="Stajich J.E."/>
            <person name="Smith M.E."/>
            <person name="Bonito G."/>
            <person name="Spatafora J.W."/>
        </authorList>
    </citation>
    <scope>NUCLEOTIDE SEQUENCE [LARGE SCALE GENOMIC DNA]</scope>
    <source>
        <strain evidence="1 2">AD002</strain>
    </source>
</reference>
<dbReference type="Proteomes" id="UP000274822">
    <property type="component" value="Unassembled WGS sequence"/>
</dbReference>
<comment type="caution">
    <text evidence="1">The sequence shown here is derived from an EMBL/GenBank/DDBJ whole genome shotgun (WGS) entry which is preliminary data.</text>
</comment>
<keyword evidence="2" id="KW-1185">Reference proteome</keyword>
<accession>A0A433QXG3</accession>
<evidence type="ECO:0000313" key="2">
    <source>
        <dbReference type="Proteomes" id="UP000274822"/>
    </source>
</evidence>